<reference evidence="2" key="1">
    <citation type="submission" date="2011-07" db="EMBL/GenBank/DDBJ databases">
        <authorList>
            <consortium name="Caenorhabditis brenneri Sequencing and Analysis Consortium"/>
            <person name="Wilson R.K."/>
        </authorList>
    </citation>
    <scope>NUCLEOTIDE SEQUENCE [LARGE SCALE GENOMIC DNA]</scope>
    <source>
        <strain evidence="2">PB2801</strain>
    </source>
</reference>
<dbReference type="AlphaFoldDB" id="G0P142"/>
<sequence>MARTNDQTKPNQTTSTRSIVVVAGFIAKRHTESDKNLKVLSRQTRDRVHSNARQMVLGTQSNRFLFDPAWIREMFQENERESMETYRDRLNIAVHARAQSVHQLFEATRRVLPGFLRKVKEIQEEMKRDHQHALEQHE</sequence>
<name>G0P142_CAEBE</name>
<dbReference type="Proteomes" id="UP000008068">
    <property type="component" value="Unassembled WGS sequence"/>
</dbReference>
<dbReference type="InParanoid" id="G0P142"/>
<dbReference type="EMBL" id="GL380008">
    <property type="protein sequence ID" value="EGT42204.1"/>
    <property type="molecule type" value="Genomic_DNA"/>
</dbReference>
<protein>
    <submittedName>
        <fullName evidence="1">Uncharacterized protein</fullName>
    </submittedName>
</protein>
<proteinExistence type="predicted"/>
<accession>G0P142</accession>
<organism evidence="2">
    <name type="scientific">Caenorhabditis brenneri</name>
    <name type="common">Nematode worm</name>
    <dbReference type="NCBI Taxonomy" id="135651"/>
    <lineage>
        <taxon>Eukaryota</taxon>
        <taxon>Metazoa</taxon>
        <taxon>Ecdysozoa</taxon>
        <taxon>Nematoda</taxon>
        <taxon>Chromadorea</taxon>
        <taxon>Rhabditida</taxon>
        <taxon>Rhabditina</taxon>
        <taxon>Rhabditomorpha</taxon>
        <taxon>Rhabditoidea</taxon>
        <taxon>Rhabditidae</taxon>
        <taxon>Peloderinae</taxon>
        <taxon>Caenorhabditis</taxon>
    </lineage>
</organism>
<evidence type="ECO:0000313" key="2">
    <source>
        <dbReference type="Proteomes" id="UP000008068"/>
    </source>
</evidence>
<gene>
    <name evidence="1" type="ORF">CAEBREN_25549</name>
</gene>
<keyword evidence="2" id="KW-1185">Reference proteome</keyword>
<dbReference type="HOGENOM" id="CLU_1866918_0_0_1"/>
<evidence type="ECO:0000313" key="1">
    <source>
        <dbReference type="EMBL" id="EGT42204.1"/>
    </source>
</evidence>